<dbReference type="AlphaFoldDB" id="A0A139N5Z0"/>
<sequence length="154" mass="17034">MKKVILLFLTLGTCAAASVAAADDLKDNSLQIDNSRLEKEEELHFGAQSEQIKALFNEADQKKLLEMQNYQDKQLITERGQLFSAIEGPVRKSPEEQLFQADSQKLSKLQTNLGNESASSWSDFLPGVLYTGLVLLLIGVTGIVSYRVATAERD</sequence>
<gene>
    <name evidence="3" type="ORF">SCRDD08_00113</name>
</gene>
<feature type="transmembrane region" description="Helical" evidence="1">
    <location>
        <begin position="128"/>
        <end position="149"/>
    </location>
</feature>
<dbReference type="EMBL" id="LQRD01000001">
    <property type="protein sequence ID" value="KXT71466.1"/>
    <property type="molecule type" value="Genomic_DNA"/>
</dbReference>
<dbReference type="NCBIfam" id="TIGR03927">
    <property type="entry name" value="T7SS_EssA_Firm"/>
    <property type="match status" value="1"/>
</dbReference>
<dbReference type="STRING" id="45634.SCRDD08_00113"/>
<keyword evidence="2" id="KW-0732">Signal</keyword>
<dbReference type="RefSeq" id="WP_061421976.1">
    <property type="nucleotide sequence ID" value="NZ_KQ969062.1"/>
</dbReference>
<keyword evidence="1" id="KW-0472">Membrane</keyword>
<reference evidence="3 4" key="1">
    <citation type="submission" date="2016-01" db="EMBL/GenBank/DDBJ databases">
        <title>Highly variable Streptococcus oralis are common among viridans streptococci isolated from primates.</title>
        <authorList>
            <person name="Denapaite D."/>
            <person name="Rieger M."/>
            <person name="Koendgen S."/>
            <person name="Brueckner R."/>
            <person name="Ochigava I."/>
            <person name="Kappeler P."/>
            <person name="Maetz-Rensing K."/>
            <person name="Leendertz F."/>
            <person name="Hakenbeck R."/>
        </authorList>
    </citation>
    <scope>NUCLEOTIDE SEQUENCE [LARGE SCALE GENOMIC DNA]</scope>
    <source>
        <strain evidence="3 4">DD08</strain>
    </source>
</reference>
<dbReference type="InterPro" id="IPR018920">
    <property type="entry name" value="EssA/YueC"/>
</dbReference>
<evidence type="ECO:0000256" key="1">
    <source>
        <dbReference type="SAM" id="Phobius"/>
    </source>
</evidence>
<dbReference type="PATRIC" id="fig|45634.12.peg.114"/>
<keyword evidence="1" id="KW-0812">Transmembrane</keyword>
<organism evidence="3 4">
    <name type="scientific">Streptococcus cristatus</name>
    <dbReference type="NCBI Taxonomy" id="45634"/>
    <lineage>
        <taxon>Bacteria</taxon>
        <taxon>Bacillati</taxon>
        <taxon>Bacillota</taxon>
        <taxon>Bacilli</taxon>
        <taxon>Lactobacillales</taxon>
        <taxon>Streptococcaceae</taxon>
        <taxon>Streptococcus</taxon>
    </lineage>
</organism>
<keyword evidence="1" id="KW-1133">Transmembrane helix</keyword>
<feature type="signal peptide" evidence="2">
    <location>
        <begin position="1"/>
        <end position="21"/>
    </location>
</feature>
<name>A0A139N5Z0_STRCR</name>
<evidence type="ECO:0008006" key="5">
    <source>
        <dbReference type="Google" id="ProtNLM"/>
    </source>
</evidence>
<evidence type="ECO:0000256" key="2">
    <source>
        <dbReference type="SAM" id="SignalP"/>
    </source>
</evidence>
<comment type="caution">
    <text evidence="3">The sequence shown here is derived from an EMBL/GenBank/DDBJ whole genome shotgun (WGS) entry which is preliminary data.</text>
</comment>
<accession>A0A139N5Z0</accession>
<evidence type="ECO:0000313" key="3">
    <source>
        <dbReference type="EMBL" id="KXT71466.1"/>
    </source>
</evidence>
<evidence type="ECO:0000313" key="4">
    <source>
        <dbReference type="Proteomes" id="UP000070377"/>
    </source>
</evidence>
<proteinExistence type="predicted"/>
<feature type="chain" id="PRO_5038815270" description="Type VII secretion protein EssA" evidence="2">
    <location>
        <begin position="22"/>
        <end position="154"/>
    </location>
</feature>
<dbReference type="Proteomes" id="UP000070377">
    <property type="component" value="Unassembled WGS sequence"/>
</dbReference>
<protein>
    <recommendedName>
        <fullName evidence="5">Type VII secretion protein EssA</fullName>
    </recommendedName>
</protein>